<dbReference type="Proteomes" id="UP000504603">
    <property type="component" value="Unplaced"/>
</dbReference>
<evidence type="ECO:0000313" key="2">
    <source>
        <dbReference type="Proteomes" id="UP000504603"/>
    </source>
</evidence>
<sequence length="126" mass="12739">MVTSSNPSSGSCVYPLSSSSSTPASLTPSVPTPTTTAPINVPPTTVTNPTTSSPAGTGMPENGTPPTVFNTGNPASSMGSTTGFGTEIPPSSSTSISMAAGLRVRPFTCCITLTMSLITRRIILDW</sequence>
<keyword evidence="2" id="KW-1185">Reference proteome</keyword>
<reference evidence="3" key="1">
    <citation type="submission" date="2025-08" db="UniProtKB">
        <authorList>
            <consortium name="RefSeq"/>
        </authorList>
    </citation>
    <scope>IDENTIFICATION</scope>
</reference>
<proteinExistence type="predicted"/>
<dbReference type="GeneID" id="111023511"/>
<feature type="compositionally biased region" description="Polar residues" evidence="1">
    <location>
        <begin position="64"/>
        <end position="84"/>
    </location>
</feature>
<evidence type="ECO:0000313" key="3">
    <source>
        <dbReference type="RefSeq" id="XP_022156663.1"/>
    </source>
</evidence>
<dbReference type="KEGG" id="mcha:111023511"/>
<feature type="compositionally biased region" description="Low complexity" evidence="1">
    <location>
        <begin position="7"/>
        <end position="55"/>
    </location>
</feature>
<gene>
    <name evidence="3" type="primary">LOC111023511</name>
</gene>
<evidence type="ECO:0000256" key="1">
    <source>
        <dbReference type="SAM" id="MobiDB-lite"/>
    </source>
</evidence>
<feature type="region of interest" description="Disordered" evidence="1">
    <location>
        <begin position="1"/>
        <end position="95"/>
    </location>
</feature>
<feature type="compositionally biased region" description="Low complexity" evidence="1">
    <location>
        <begin position="86"/>
        <end position="95"/>
    </location>
</feature>
<accession>A0A6J1DR83</accession>
<organism evidence="2 3">
    <name type="scientific">Momordica charantia</name>
    <name type="common">Bitter gourd</name>
    <name type="synonym">Balsam pear</name>
    <dbReference type="NCBI Taxonomy" id="3673"/>
    <lineage>
        <taxon>Eukaryota</taxon>
        <taxon>Viridiplantae</taxon>
        <taxon>Streptophyta</taxon>
        <taxon>Embryophyta</taxon>
        <taxon>Tracheophyta</taxon>
        <taxon>Spermatophyta</taxon>
        <taxon>Magnoliopsida</taxon>
        <taxon>eudicotyledons</taxon>
        <taxon>Gunneridae</taxon>
        <taxon>Pentapetalae</taxon>
        <taxon>rosids</taxon>
        <taxon>fabids</taxon>
        <taxon>Cucurbitales</taxon>
        <taxon>Cucurbitaceae</taxon>
        <taxon>Momordiceae</taxon>
        <taxon>Momordica</taxon>
    </lineage>
</organism>
<protein>
    <submittedName>
        <fullName evidence="3">PLASMODESMATA CALLOSE-BINDING PROTEIN 4-like</fullName>
    </submittedName>
</protein>
<dbReference type="AlphaFoldDB" id="A0A6J1DR83"/>
<dbReference type="RefSeq" id="XP_022156663.1">
    <property type="nucleotide sequence ID" value="XM_022300971.1"/>
</dbReference>
<name>A0A6J1DR83_MOMCH</name>